<accession>A0ABX5MMS0</accession>
<keyword evidence="2" id="KW-1185">Reference proteome</keyword>
<proteinExistence type="predicted"/>
<dbReference type="Proteomes" id="UP000247515">
    <property type="component" value="Unassembled WGS sequence"/>
</dbReference>
<dbReference type="EMBL" id="QJJV01000012">
    <property type="protein sequence ID" value="PXX14494.1"/>
    <property type="molecule type" value="Genomic_DNA"/>
</dbReference>
<gene>
    <name evidence="1" type="ORF">C7400_112104</name>
</gene>
<reference evidence="1 2" key="1">
    <citation type="submission" date="2018-05" db="EMBL/GenBank/DDBJ databases">
        <title>Genomic Encyclopedia of Type Strains, Phase IV (KMG-V): Genome sequencing to study the core and pangenomes of soil and plant-associated prokaryotes.</title>
        <authorList>
            <person name="Whitman W."/>
        </authorList>
    </citation>
    <scope>NUCLEOTIDE SEQUENCE [LARGE SCALE GENOMIC DNA]</scope>
    <source>
        <strain evidence="1 2">SIr-6563</strain>
    </source>
</reference>
<dbReference type="RefSeq" id="WP_110328042.1">
    <property type="nucleotide sequence ID" value="NZ_JBBBEG010000068.1"/>
</dbReference>
<evidence type="ECO:0000313" key="2">
    <source>
        <dbReference type="Proteomes" id="UP000247515"/>
    </source>
</evidence>
<name>A0ABX5MMS0_9BURK</name>
<comment type="caution">
    <text evidence="1">The sequence shown here is derived from an EMBL/GenBank/DDBJ whole genome shotgun (WGS) entry which is preliminary data.</text>
</comment>
<sequence length="199" mass="23045">MDEIEKPRRTRAPEWTPEENALLRKVWKKPEPLKTVTHLFSGRSENALVMHGMRLGLPDRRRKMPGKRTAKTIWPRIEAALKVRSASVDELAALARCSNCTVRRFIKAKRANVHIEKYLPAIETRNVLALWVWGAGEDAPRPPRMTETELKARYKLKLERERPEELDRQRAKARVRKARRDGRLVRRDPMVAALFGASA</sequence>
<organism evidence="1 2">
    <name type="scientific">Paraburkholderia tropica</name>
    <dbReference type="NCBI Taxonomy" id="92647"/>
    <lineage>
        <taxon>Bacteria</taxon>
        <taxon>Pseudomonadati</taxon>
        <taxon>Pseudomonadota</taxon>
        <taxon>Betaproteobacteria</taxon>
        <taxon>Burkholderiales</taxon>
        <taxon>Burkholderiaceae</taxon>
        <taxon>Paraburkholderia</taxon>
    </lineage>
</organism>
<protein>
    <submittedName>
        <fullName evidence="1">Uncharacterized protein</fullName>
    </submittedName>
</protein>
<evidence type="ECO:0000313" key="1">
    <source>
        <dbReference type="EMBL" id="PXX14494.1"/>
    </source>
</evidence>